<name>A0A1B9A0V8_9FLAO</name>
<evidence type="ECO:0000313" key="2">
    <source>
        <dbReference type="Proteomes" id="UP000092651"/>
    </source>
</evidence>
<protein>
    <recommendedName>
        <fullName evidence="3">Bacteriocin</fullName>
    </recommendedName>
</protein>
<evidence type="ECO:0008006" key="3">
    <source>
        <dbReference type="Google" id="ProtNLM"/>
    </source>
</evidence>
<reference evidence="1 2" key="1">
    <citation type="submission" date="2016-07" db="EMBL/GenBank/DDBJ databases">
        <authorList>
            <person name="Jeong J.-J."/>
            <person name="Kim D.W."/>
            <person name="Sang M.K."/>
            <person name="Choi I.-G."/>
            <person name="Kim K.D."/>
        </authorList>
    </citation>
    <scope>NUCLEOTIDE SEQUENCE [LARGE SCALE GENOMIC DNA]</scope>
    <source>
        <strain evidence="1 2">UTM-3</strain>
    </source>
</reference>
<gene>
    <name evidence="1" type="ORF">BBI01_03210</name>
</gene>
<dbReference type="Proteomes" id="UP000092651">
    <property type="component" value="Unassembled WGS sequence"/>
</dbReference>
<comment type="caution">
    <text evidence="1">The sequence shown here is derived from an EMBL/GenBank/DDBJ whole genome shotgun (WGS) entry which is preliminary data.</text>
</comment>
<accession>A0A1B9A0V8</accession>
<dbReference type="RefSeq" id="WP_065393225.1">
    <property type="nucleotide sequence ID" value="NZ_MAYH01000001.1"/>
</dbReference>
<sequence length="70" mass="7792">MNHKFLTSGKRLNKKQLKTIQGGMLNCMEPILCTDPPCEIYPPGDVRNCSTISMACAQKVCRPQAPIEEI</sequence>
<proteinExistence type="predicted"/>
<organism evidence="1 2">
    <name type="scientific">Chryseobacterium artocarpi</name>
    <dbReference type="NCBI Taxonomy" id="1414727"/>
    <lineage>
        <taxon>Bacteria</taxon>
        <taxon>Pseudomonadati</taxon>
        <taxon>Bacteroidota</taxon>
        <taxon>Flavobacteriia</taxon>
        <taxon>Flavobacteriales</taxon>
        <taxon>Weeksellaceae</taxon>
        <taxon>Chryseobacterium group</taxon>
        <taxon>Chryseobacterium</taxon>
    </lineage>
</organism>
<dbReference type="EMBL" id="MAYH01000001">
    <property type="protein sequence ID" value="OCA77475.1"/>
    <property type="molecule type" value="Genomic_DNA"/>
</dbReference>
<dbReference type="OrthoDB" id="1190610at2"/>
<keyword evidence="2" id="KW-1185">Reference proteome</keyword>
<dbReference type="AlphaFoldDB" id="A0A1B9A0V8"/>
<evidence type="ECO:0000313" key="1">
    <source>
        <dbReference type="EMBL" id="OCA77475.1"/>
    </source>
</evidence>